<dbReference type="Proteomes" id="UP000683360">
    <property type="component" value="Unassembled WGS sequence"/>
</dbReference>
<evidence type="ECO:0000259" key="3">
    <source>
        <dbReference type="SMART" id="SM01126"/>
    </source>
</evidence>
<evidence type="ECO:0000313" key="5">
    <source>
        <dbReference type="Proteomes" id="UP000683360"/>
    </source>
</evidence>
<dbReference type="InterPro" id="IPR024445">
    <property type="entry name" value="Tnp_ISXO2-like"/>
</dbReference>
<name>A0A8S3V1G2_MYTED</name>
<feature type="signal peptide" evidence="2">
    <location>
        <begin position="1"/>
        <end position="25"/>
    </location>
</feature>
<feature type="domain" description="ISXO2-like transposase" evidence="3">
    <location>
        <begin position="120"/>
        <end position="269"/>
    </location>
</feature>
<dbReference type="PANTHER" id="PTHR47163:SF2">
    <property type="entry name" value="SI:DKEY-17M8.2"/>
    <property type="match status" value="1"/>
</dbReference>
<protein>
    <recommendedName>
        <fullName evidence="3">ISXO2-like transposase domain-containing protein</fullName>
    </recommendedName>
</protein>
<feature type="compositionally biased region" description="Polar residues" evidence="1">
    <location>
        <begin position="336"/>
        <end position="352"/>
    </location>
</feature>
<keyword evidence="5" id="KW-1185">Reference proteome</keyword>
<dbReference type="SMART" id="SM01126">
    <property type="entry name" value="DDE_Tnp_IS1595"/>
    <property type="match status" value="1"/>
</dbReference>
<reference evidence="4" key="1">
    <citation type="submission" date="2021-03" db="EMBL/GenBank/DDBJ databases">
        <authorList>
            <person name="Bekaert M."/>
        </authorList>
    </citation>
    <scope>NUCLEOTIDE SEQUENCE</scope>
</reference>
<proteinExistence type="predicted"/>
<feature type="region of interest" description="Disordered" evidence="1">
    <location>
        <begin position="321"/>
        <end position="369"/>
    </location>
</feature>
<organism evidence="4 5">
    <name type="scientific">Mytilus edulis</name>
    <name type="common">Blue mussel</name>
    <dbReference type="NCBI Taxonomy" id="6550"/>
    <lineage>
        <taxon>Eukaryota</taxon>
        <taxon>Metazoa</taxon>
        <taxon>Spiralia</taxon>
        <taxon>Lophotrochozoa</taxon>
        <taxon>Mollusca</taxon>
        <taxon>Bivalvia</taxon>
        <taxon>Autobranchia</taxon>
        <taxon>Pteriomorphia</taxon>
        <taxon>Mytilida</taxon>
        <taxon>Mytiloidea</taxon>
        <taxon>Mytilidae</taxon>
        <taxon>Mytilinae</taxon>
        <taxon>Mytilus</taxon>
    </lineage>
</organism>
<dbReference type="Pfam" id="PF12762">
    <property type="entry name" value="DDE_Tnp_IS1595"/>
    <property type="match status" value="1"/>
</dbReference>
<gene>
    <name evidence="4" type="ORF">MEDL_62841</name>
</gene>
<feature type="chain" id="PRO_5035810424" description="ISXO2-like transposase domain-containing protein" evidence="2">
    <location>
        <begin position="26"/>
        <end position="369"/>
    </location>
</feature>
<dbReference type="OrthoDB" id="6151759at2759"/>
<evidence type="ECO:0000256" key="2">
    <source>
        <dbReference type="SAM" id="SignalP"/>
    </source>
</evidence>
<accession>A0A8S3V1G2</accession>
<evidence type="ECO:0000256" key="1">
    <source>
        <dbReference type="SAM" id="MobiDB-lite"/>
    </source>
</evidence>
<keyword evidence="2" id="KW-0732">Signal</keyword>
<dbReference type="EMBL" id="CAJPWZ010003076">
    <property type="protein sequence ID" value="CAG2251167.1"/>
    <property type="molecule type" value="Genomic_DNA"/>
</dbReference>
<evidence type="ECO:0000313" key="4">
    <source>
        <dbReference type="EMBL" id="CAG2251167.1"/>
    </source>
</evidence>
<dbReference type="AlphaFoldDB" id="A0A8S3V1G2"/>
<sequence>MLKIFRFKILVTCLLPSELICHCGANCTLNRRTSTTDGFTFRCKKGHELGMRKNSFFERSSYNIRDLIVFIKYYIEGHSLHMSAKCANMEYKSTSVHWASFIREMFCEYIYIYTEYEMIRFQGDVELDESLFGRKIKYNRGKPTWNRILIFGIIERSSNKIVMYPVDSRGADVLIPLIQKRIEPGSRIFSDSWGAYSGLNRLGYEHCTVIHKTSFKQVYINTETNEEVQCCTNRIEGAWEIAKDHFRRINGTNSNLFEQHLCEIVWRNHVHRAGNIYASFFDLMKTIYTLDMAPRFTYTKPLFRTWTPPSKTDEARHNITIVQGSDAESDGEEASTVDTSEPTGSSLPASIDNSEKSKGQAKPAVLEEM</sequence>
<dbReference type="PANTHER" id="PTHR47163">
    <property type="entry name" value="DDE_TNP_IS1595 DOMAIN-CONTAINING PROTEIN"/>
    <property type="match status" value="1"/>
</dbReference>
<dbReference type="InterPro" id="IPR053164">
    <property type="entry name" value="IS1016-like_transposase"/>
</dbReference>
<comment type="caution">
    <text evidence="4">The sequence shown here is derived from an EMBL/GenBank/DDBJ whole genome shotgun (WGS) entry which is preliminary data.</text>
</comment>